<gene>
    <name evidence="2" type="ORF">HQ865_03020</name>
</gene>
<feature type="transmembrane region" description="Helical" evidence="1">
    <location>
        <begin position="329"/>
        <end position="345"/>
    </location>
</feature>
<feature type="transmembrane region" description="Helical" evidence="1">
    <location>
        <begin position="161"/>
        <end position="187"/>
    </location>
</feature>
<proteinExistence type="predicted"/>
<feature type="transmembrane region" description="Helical" evidence="1">
    <location>
        <begin position="352"/>
        <end position="371"/>
    </location>
</feature>
<feature type="transmembrane region" description="Helical" evidence="1">
    <location>
        <begin position="85"/>
        <end position="105"/>
    </location>
</feature>
<feature type="transmembrane region" description="Helical" evidence="1">
    <location>
        <begin position="12"/>
        <end position="30"/>
    </location>
</feature>
<evidence type="ECO:0008006" key="4">
    <source>
        <dbReference type="Google" id="ProtNLM"/>
    </source>
</evidence>
<name>A0A7D4QDE1_9SPHI</name>
<dbReference type="EMBL" id="CP054139">
    <property type="protein sequence ID" value="QKJ28772.1"/>
    <property type="molecule type" value="Genomic_DNA"/>
</dbReference>
<feature type="transmembrane region" description="Helical" evidence="1">
    <location>
        <begin position="306"/>
        <end position="323"/>
    </location>
</feature>
<keyword evidence="1" id="KW-0812">Transmembrane</keyword>
<dbReference type="KEGG" id="mmab:HQ865_03020"/>
<keyword evidence="1" id="KW-1133">Transmembrane helix</keyword>
<evidence type="ECO:0000313" key="2">
    <source>
        <dbReference type="EMBL" id="QKJ28772.1"/>
    </source>
</evidence>
<keyword evidence="3" id="KW-1185">Reference proteome</keyword>
<evidence type="ECO:0000313" key="3">
    <source>
        <dbReference type="Proteomes" id="UP000505355"/>
    </source>
</evidence>
<reference evidence="2 3" key="1">
    <citation type="submission" date="2020-05" db="EMBL/GenBank/DDBJ databases">
        <title>Mucilaginibacter mali sp. nov.</title>
        <authorList>
            <person name="Kim H.S."/>
            <person name="Lee K.C."/>
            <person name="Suh M.K."/>
            <person name="Kim J.-S."/>
            <person name="Han K.-I."/>
            <person name="Eom M.K."/>
            <person name="Shin Y.K."/>
            <person name="Lee J.-S."/>
        </authorList>
    </citation>
    <scope>NUCLEOTIDE SEQUENCE [LARGE SCALE GENOMIC DNA]</scope>
    <source>
        <strain evidence="2 3">G2-14</strain>
    </source>
</reference>
<feature type="transmembrane region" description="Helical" evidence="1">
    <location>
        <begin position="275"/>
        <end position="299"/>
    </location>
</feature>
<feature type="transmembrane region" description="Helical" evidence="1">
    <location>
        <begin position="199"/>
        <end position="219"/>
    </location>
</feature>
<sequence>MISSLPVVKMPLAVKIMLALVAILLLANILSPLRLNTDAIRYFNIMLYLKGMLPPTDYAGSDFLPHGYPLLLKYLDKAGLLNSKAMIAINILAGVTVGYLICRLLPAKNRLIVTALLLLSYINIKHLILPIPDELFAGSLLLATWCWAKALKDKWIYCLPAFLITAAAIYLRTAGIVIPCGIVLFLIYTNWPAIKKNKYLLTALIGVVLTAIALFLYRLKGLEQRNDYFRYLNLEGIVHGPNNLSARVLLHLQEMGELLLNIPCSKLNTFVPHPLAFLIMPLIIATGLFMFALTVYIIIRTELYRHLILWVYLCYMTIIIIWPFYDTRFLIPIIPLFIYCLYTAFERCRPLWALKLLATVYVLMGLFALSYSTAISINQSVFLKLYGFDKEMTASYRQHFEDKRSGTVVVYDINKQRVLYILNAYDK</sequence>
<protein>
    <recommendedName>
        <fullName evidence="4">Glycosyltransferase RgtA/B/C/D-like domain-containing protein</fullName>
    </recommendedName>
</protein>
<accession>A0A7D4QDE1</accession>
<organism evidence="2 3">
    <name type="scientific">Mucilaginibacter mali</name>
    <dbReference type="NCBI Taxonomy" id="2740462"/>
    <lineage>
        <taxon>Bacteria</taxon>
        <taxon>Pseudomonadati</taxon>
        <taxon>Bacteroidota</taxon>
        <taxon>Sphingobacteriia</taxon>
        <taxon>Sphingobacteriales</taxon>
        <taxon>Sphingobacteriaceae</taxon>
        <taxon>Mucilaginibacter</taxon>
    </lineage>
</organism>
<dbReference type="RefSeq" id="WP_173413471.1">
    <property type="nucleotide sequence ID" value="NZ_CP054139.1"/>
</dbReference>
<dbReference type="AlphaFoldDB" id="A0A7D4QDE1"/>
<feature type="transmembrane region" description="Helical" evidence="1">
    <location>
        <begin position="112"/>
        <end position="131"/>
    </location>
</feature>
<dbReference type="Proteomes" id="UP000505355">
    <property type="component" value="Chromosome"/>
</dbReference>
<evidence type="ECO:0000256" key="1">
    <source>
        <dbReference type="SAM" id="Phobius"/>
    </source>
</evidence>
<keyword evidence="1" id="KW-0472">Membrane</keyword>